<keyword evidence="12" id="KW-1185">Reference proteome</keyword>
<dbReference type="GO" id="GO:0008017">
    <property type="term" value="F:microtubule binding"/>
    <property type="evidence" value="ECO:0007669"/>
    <property type="project" value="InterPro"/>
</dbReference>
<name>A0A8H7QC21_9FUNG</name>
<feature type="coiled-coil region" evidence="8">
    <location>
        <begin position="280"/>
        <end position="335"/>
    </location>
</feature>
<evidence type="ECO:0000256" key="8">
    <source>
        <dbReference type="SAM" id="Coils"/>
    </source>
</evidence>
<evidence type="ECO:0000256" key="6">
    <source>
        <dbReference type="PROSITE-ProRule" id="PRU00283"/>
    </source>
</evidence>
<comment type="similarity">
    <text evidence="6 7">Belongs to the TRAFAC class myosin-kinesin ATPase superfamily. Kinesin family.</text>
</comment>
<organism evidence="11 12">
    <name type="scientific">Mucor plumbeus</name>
    <dbReference type="NCBI Taxonomy" id="97098"/>
    <lineage>
        <taxon>Eukaryota</taxon>
        <taxon>Fungi</taxon>
        <taxon>Fungi incertae sedis</taxon>
        <taxon>Mucoromycota</taxon>
        <taxon>Mucoromycotina</taxon>
        <taxon>Mucoromycetes</taxon>
        <taxon>Mucorales</taxon>
        <taxon>Mucorineae</taxon>
        <taxon>Mucoraceae</taxon>
        <taxon>Mucor</taxon>
    </lineage>
</organism>
<dbReference type="GO" id="GO:0005524">
    <property type="term" value="F:ATP binding"/>
    <property type="evidence" value="ECO:0007669"/>
    <property type="project" value="UniProtKB-UniRule"/>
</dbReference>
<keyword evidence="5 8" id="KW-0175">Coiled coil</keyword>
<dbReference type="InterPro" id="IPR027417">
    <property type="entry name" value="P-loop_NTPase"/>
</dbReference>
<dbReference type="InterPro" id="IPR036961">
    <property type="entry name" value="Kinesin_motor_dom_sf"/>
</dbReference>
<dbReference type="GO" id="GO:0005874">
    <property type="term" value="C:microtubule"/>
    <property type="evidence" value="ECO:0007669"/>
    <property type="project" value="UniProtKB-KW"/>
</dbReference>
<dbReference type="AlphaFoldDB" id="A0A8H7QC21"/>
<feature type="region of interest" description="Disordered" evidence="9">
    <location>
        <begin position="499"/>
        <end position="529"/>
    </location>
</feature>
<dbReference type="InterPro" id="IPR019821">
    <property type="entry name" value="Kinesin_motor_CS"/>
</dbReference>
<evidence type="ECO:0000256" key="9">
    <source>
        <dbReference type="SAM" id="MobiDB-lite"/>
    </source>
</evidence>
<accession>A0A8H7QC21</accession>
<dbReference type="GO" id="GO:0007052">
    <property type="term" value="P:mitotic spindle organization"/>
    <property type="evidence" value="ECO:0007669"/>
    <property type="project" value="TreeGrafter"/>
</dbReference>
<feature type="compositionally biased region" description="Low complexity" evidence="9">
    <location>
        <begin position="605"/>
        <end position="633"/>
    </location>
</feature>
<keyword evidence="3 6" id="KW-0547">Nucleotide-binding</keyword>
<keyword evidence="7" id="KW-0493">Microtubule</keyword>
<dbReference type="SMART" id="SM00129">
    <property type="entry name" value="KISc"/>
    <property type="match status" value="1"/>
</dbReference>
<dbReference type="InterPro" id="IPR001752">
    <property type="entry name" value="Kinesin_motor_dom"/>
</dbReference>
<proteinExistence type="inferred from homology"/>
<dbReference type="GO" id="GO:0005875">
    <property type="term" value="C:microtubule associated complex"/>
    <property type="evidence" value="ECO:0007669"/>
    <property type="project" value="TreeGrafter"/>
</dbReference>
<dbReference type="EMBL" id="JAEPRC010001339">
    <property type="protein sequence ID" value="KAG2189626.1"/>
    <property type="molecule type" value="Genomic_DNA"/>
</dbReference>
<dbReference type="GO" id="GO:0003777">
    <property type="term" value="F:microtubule motor activity"/>
    <property type="evidence" value="ECO:0007669"/>
    <property type="project" value="InterPro"/>
</dbReference>
<evidence type="ECO:0000313" key="11">
    <source>
        <dbReference type="EMBL" id="KAG2189626.1"/>
    </source>
</evidence>
<comment type="caution">
    <text evidence="11">The sequence shown here is derived from an EMBL/GenBank/DDBJ whole genome shotgun (WGS) entry which is preliminary data.</text>
</comment>
<protein>
    <recommendedName>
        <fullName evidence="7">Kinesin-like protein</fullName>
    </recommendedName>
</protein>
<keyword evidence="2" id="KW-0963">Cytoplasm</keyword>
<reference evidence="11" key="1">
    <citation type="submission" date="2020-12" db="EMBL/GenBank/DDBJ databases">
        <title>Metabolic potential, ecology and presence of endohyphal bacteria is reflected in genomic diversity of Mucoromycotina.</title>
        <authorList>
            <person name="Muszewska A."/>
            <person name="Okrasinska A."/>
            <person name="Steczkiewicz K."/>
            <person name="Drgas O."/>
            <person name="Orlowska M."/>
            <person name="Perlinska-Lenart U."/>
            <person name="Aleksandrzak-Piekarczyk T."/>
            <person name="Szatraj K."/>
            <person name="Zielenkiewicz U."/>
            <person name="Pilsyk S."/>
            <person name="Malc E."/>
            <person name="Mieczkowski P."/>
            <person name="Kruszewska J.S."/>
            <person name="Biernat P."/>
            <person name="Pawlowska J."/>
        </authorList>
    </citation>
    <scope>NUCLEOTIDE SEQUENCE</scope>
    <source>
        <strain evidence="11">CBS 226.32</strain>
    </source>
</reference>
<dbReference type="InterPro" id="IPR027640">
    <property type="entry name" value="Kinesin-like_fam"/>
</dbReference>
<feature type="region of interest" description="Disordered" evidence="9">
    <location>
        <begin position="605"/>
        <end position="651"/>
    </location>
</feature>
<dbReference type="Pfam" id="PF00225">
    <property type="entry name" value="Kinesin"/>
    <property type="match status" value="1"/>
</dbReference>
<dbReference type="GO" id="GO:0051231">
    <property type="term" value="P:spindle elongation"/>
    <property type="evidence" value="ECO:0007669"/>
    <property type="project" value="TreeGrafter"/>
</dbReference>
<dbReference type="OrthoDB" id="3176171at2759"/>
<dbReference type="GO" id="GO:0007018">
    <property type="term" value="P:microtubule-based movement"/>
    <property type="evidence" value="ECO:0007669"/>
    <property type="project" value="InterPro"/>
</dbReference>
<feature type="compositionally biased region" description="Polar residues" evidence="9">
    <location>
        <begin position="634"/>
        <end position="647"/>
    </location>
</feature>
<comment type="subcellular location">
    <subcellularLocation>
        <location evidence="1">Cytoplasm</location>
    </subcellularLocation>
</comment>
<evidence type="ECO:0000256" key="3">
    <source>
        <dbReference type="ARBA" id="ARBA00022741"/>
    </source>
</evidence>
<feature type="domain" description="Kinesin motor" evidence="10">
    <location>
        <begin position="1"/>
        <end position="274"/>
    </location>
</feature>
<sequence>MHEYNATILAYGQTGSGKTYSMGTSATSSSAASMEHIGIVPRFAENLFNWIECQRNQHNNNTIYSARVSFLELYNEDIIDLLNNGKDSTSITIRENTNGNISWSGVQEESIQSSADLLSCLSRGSVARTTASTDMNASSSRSHAIFSVSLIQIINLTVENNDSITKTLESKFHFVDLAGSERLKKTNAVGDRAKEGISINSGLLALSNVISALGDESRRQQQHIPYRNSKLTRLLQDSLGGNSQTLMLACVSPAGTNANETLSTLKYANRAKNITNTVVLNQQQSLTDTLKEEIAHLKEEMRINDAFIKEVHVELDDLRAKNAALESLIYNKNNNGLPDSVEGNTKTDETGKLTILTARSQQQIITKKSPVTSVIKNTNDLKEDDQVALIDSSANDNMHVSTSTKRKRKSTSTNQVRKRVAAAAAAAAAATTTIVTENDQNSLLLSLDKHKYRMKKEYLFIKQIKNQSNLASDPNKITKLINMFLSSIREQKQLVQLVEQSNKQSPPTAAKKSPFSSIPVNKKKEFDQSKPSFIKQPTAVSLLNTTSDNFTNTLMLEHQMMSCQLKQIMAAIKKAMVMINNPSTSLAQLKPILNRAALIYTQHSNSSNISHDTSSTTNDSSTTTTKSNKNNNSVRVQNKSNIPTTGLENKKNVAANKKRVNIEDVRSEIKRIVSFEHIKVHPICLEMLNSLKQQKIKLMREQKDLLKERHEMLKEFYKDDFTEQQQKQQYMDERIDTITVHVDLLTEHIKLLTSASRSVMNSNNKNNHSLIDILKHLKEGDLRALILLIIQQDLVSFNLQSQVNQHTLETLHKFQQGMIQLRRTSDEINNQVLMDLLKSPIRCLSNGLVLISGK</sequence>
<feature type="binding site" evidence="6">
    <location>
        <begin position="12"/>
        <end position="19"/>
    </location>
    <ligand>
        <name>ATP</name>
        <dbReference type="ChEBI" id="CHEBI:30616"/>
    </ligand>
</feature>
<dbReference type="PROSITE" id="PS00411">
    <property type="entry name" value="KINESIN_MOTOR_1"/>
    <property type="match status" value="1"/>
</dbReference>
<evidence type="ECO:0000313" key="12">
    <source>
        <dbReference type="Proteomes" id="UP000650833"/>
    </source>
</evidence>
<gene>
    <name evidence="11" type="ORF">INT46_001555</name>
</gene>
<dbReference type="PROSITE" id="PS50067">
    <property type="entry name" value="KINESIN_MOTOR_2"/>
    <property type="match status" value="1"/>
</dbReference>
<keyword evidence="4 6" id="KW-0067">ATP-binding</keyword>
<dbReference type="PRINTS" id="PR00380">
    <property type="entry name" value="KINESINHEAVY"/>
</dbReference>
<evidence type="ECO:0000256" key="1">
    <source>
        <dbReference type="ARBA" id="ARBA00004496"/>
    </source>
</evidence>
<dbReference type="GO" id="GO:0005737">
    <property type="term" value="C:cytoplasm"/>
    <property type="evidence" value="ECO:0007669"/>
    <property type="project" value="UniProtKB-SubCell"/>
</dbReference>
<evidence type="ECO:0000256" key="7">
    <source>
        <dbReference type="RuleBase" id="RU000394"/>
    </source>
</evidence>
<dbReference type="PANTHER" id="PTHR47969:SF15">
    <property type="entry name" value="CHROMOSOME-ASSOCIATED KINESIN KIF4A-RELATED"/>
    <property type="match status" value="1"/>
</dbReference>
<dbReference type="Gene3D" id="3.40.850.10">
    <property type="entry name" value="Kinesin motor domain"/>
    <property type="match status" value="1"/>
</dbReference>
<dbReference type="SUPFAM" id="SSF52540">
    <property type="entry name" value="P-loop containing nucleoside triphosphate hydrolases"/>
    <property type="match status" value="1"/>
</dbReference>
<keyword evidence="6 7" id="KW-0505">Motor protein</keyword>
<evidence type="ECO:0000256" key="5">
    <source>
        <dbReference type="ARBA" id="ARBA00023054"/>
    </source>
</evidence>
<evidence type="ECO:0000256" key="2">
    <source>
        <dbReference type="ARBA" id="ARBA00022490"/>
    </source>
</evidence>
<evidence type="ECO:0000256" key="4">
    <source>
        <dbReference type="ARBA" id="ARBA00022840"/>
    </source>
</evidence>
<evidence type="ECO:0000259" key="10">
    <source>
        <dbReference type="PROSITE" id="PS50067"/>
    </source>
</evidence>
<dbReference type="PANTHER" id="PTHR47969">
    <property type="entry name" value="CHROMOSOME-ASSOCIATED KINESIN KIF4A-RELATED"/>
    <property type="match status" value="1"/>
</dbReference>
<dbReference type="Proteomes" id="UP000650833">
    <property type="component" value="Unassembled WGS sequence"/>
</dbReference>